<evidence type="ECO:0008006" key="5">
    <source>
        <dbReference type="Google" id="ProtNLM"/>
    </source>
</evidence>
<dbReference type="PhylomeDB" id="A0A0G4EVD9"/>
<accession>A0A0G4EVD9</accession>
<evidence type="ECO:0000256" key="1">
    <source>
        <dbReference type="ARBA" id="ARBA00022679"/>
    </source>
</evidence>
<evidence type="ECO:0000313" key="3">
    <source>
        <dbReference type="EMBL" id="CEM02366.1"/>
    </source>
</evidence>
<dbReference type="GO" id="GO:0000030">
    <property type="term" value="F:mannosyltransferase activity"/>
    <property type="evidence" value="ECO:0007669"/>
    <property type="project" value="TreeGrafter"/>
</dbReference>
<evidence type="ECO:0000313" key="4">
    <source>
        <dbReference type="Proteomes" id="UP000041254"/>
    </source>
</evidence>
<reference evidence="3 4" key="1">
    <citation type="submission" date="2014-11" db="EMBL/GenBank/DDBJ databases">
        <authorList>
            <person name="Zhu J."/>
            <person name="Qi W."/>
            <person name="Song R."/>
        </authorList>
    </citation>
    <scope>NUCLEOTIDE SEQUENCE [LARGE SCALE GENOMIC DNA]</scope>
</reference>
<protein>
    <recommendedName>
        <fullName evidence="5">Alpha 1,4-glycosyltransferase domain-containing protein</fullName>
    </recommendedName>
</protein>
<dbReference type="AlphaFoldDB" id="A0A0G4EVD9"/>
<dbReference type="GO" id="GO:0016020">
    <property type="term" value="C:membrane"/>
    <property type="evidence" value="ECO:0007669"/>
    <property type="project" value="GOC"/>
</dbReference>
<dbReference type="Proteomes" id="UP000041254">
    <property type="component" value="Unassembled WGS sequence"/>
</dbReference>
<dbReference type="EMBL" id="CDMY01000324">
    <property type="protein sequence ID" value="CEM02366.1"/>
    <property type="molecule type" value="Genomic_DNA"/>
</dbReference>
<dbReference type="Gene3D" id="3.90.550.20">
    <property type="match status" value="1"/>
</dbReference>
<dbReference type="SUPFAM" id="SSF53448">
    <property type="entry name" value="Nucleotide-diphospho-sugar transferases"/>
    <property type="match status" value="1"/>
</dbReference>
<dbReference type="InterPro" id="IPR051706">
    <property type="entry name" value="Glycosyltransferase_domain"/>
</dbReference>
<feature type="compositionally biased region" description="Low complexity" evidence="2">
    <location>
        <begin position="310"/>
        <end position="330"/>
    </location>
</feature>
<dbReference type="PANTHER" id="PTHR32385">
    <property type="entry name" value="MANNOSYL PHOSPHORYLINOSITOL CERAMIDE SYNTHASE"/>
    <property type="match status" value="1"/>
</dbReference>
<dbReference type="STRING" id="1169540.A0A0G4EVD9"/>
<name>A0A0G4EVD9_VITBC</name>
<dbReference type="InParanoid" id="A0A0G4EVD9"/>
<dbReference type="Pfam" id="PF04488">
    <property type="entry name" value="Gly_transf_sug"/>
    <property type="match status" value="1"/>
</dbReference>
<keyword evidence="4" id="KW-1185">Reference proteome</keyword>
<proteinExistence type="predicted"/>
<keyword evidence="1" id="KW-0808">Transferase</keyword>
<sequence length="397" mass="44099">MASPALDAPFWSGEDGPEVYCPSRWGVWSPNDQEWTFMVQQIWEEESMALRCSSHSDAPRIPKIIHQIWLGGNQIPPECIPWMESWKRYHPDWEYKLWQDGDLENLPLLPRCRALIASASNPAEKADILRLELLRLFGGLYVDVDFECLQPMDRLHHTCDFYCGAASVGVFEINNGLIAAKPGSALVWYLLERIGLAWVEWGKEDVDPKHQTFHILNQKGAFSLEMLHSLGVVPREMMGLAGVGGADTRQPTPAEQVAMSMGADLGGGAGAGRKPNEPFAPFIATTGPGFFTRGIMRYFRDRFNPPPALPSASGPSSSSESSSAAAASAPSPAPIDYSEKCVVFPPRFFFPTPNTQHRDQHMQPGERHYGECSLAVHHWRRTWRAPTPGQQGGPTPH</sequence>
<evidence type="ECO:0000256" key="2">
    <source>
        <dbReference type="SAM" id="MobiDB-lite"/>
    </source>
</evidence>
<dbReference type="PANTHER" id="PTHR32385:SF15">
    <property type="entry name" value="INOSITOL PHOSPHOCERAMIDE MANNOSYLTRANSFERASE 1"/>
    <property type="match status" value="1"/>
</dbReference>
<dbReference type="VEuPathDB" id="CryptoDB:Vbra_8325"/>
<dbReference type="GO" id="GO:0051999">
    <property type="term" value="P:mannosyl-inositol phosphorylceramide biosynthetic process"/>
    <property type="evidence" value="ECO:0007669"/>
    <property type="project" value="TreeGrafter"/>
</dbReference>
<dbReference type="InterPro" id="IPR029044">
    <property type="entry name" value="Nucleotide-diphossugar_trans"/>
</dbReference>
<dbReference type="InterPro" id="IPR007577">
    <property type="entry name" value="GlycoTrfase_DXD_sugar-bd_CS"/>
</dbReference>
<organism evidence="3 4">
    <name type="scientific">Vitrella brassicaformis (strain CCMP3155)</name>
    <dbReference type="NCBI Taxonomy" id="1169540"/>
    <lineage>
        <taxon>Eukaryota</taxon>
        <taxon>Sar</taxon>
        <taxon>Alveolata</taxon>
        <taxon>Colpodellida</taxon>
        <taxon>Vitrellaceae</taxon>
        <taxon>Vitrella</taxon>
    </lineage>
</organism>
<dbReference type="OrthoDB" id="193716at2759"/>
<feature type="region of interest" description="Disordered" evidence="2">
    <location>
        <begin position="306"/>
        <end position="331"/>
    </location>
</feature>
<gene>
    <name evidence="3" type="ORF">Vbra_8325</name>
</gene>